<evidence type="ECO:0000313" key="1">
    <source>
        <dbReference type="EMBL" id="HJB07802.1"/>
    </source>
</evidence>
<evidence type="ECO:0000313" key="2">
    <source>
        <dbReference type="Proteomes" id="UP000886804"/>
    </source>
</evidence>
<gene>
    <name evidence="1" type="ORF">H9716_08055</name>
</gene>
<dbReference type="GO" id="GO:0003677">
    <property type="term" value="F:DNA binding"/>
    <property type="evidence" value="ECO:0007669"/>
    <property type="project" value="InterPro"/>
</dbReference>
<dbReference type="InterPro" id="IPR016177">
    <property type="entry name" value="DNA-bd_dom_sf"/>
</dbReference>
<proteinExistence type="predicted"/>
<evidence type="ECO:0008006" key="3">
    <source>
        <dbReference type="Google" id="ProtNLM"/>
    </source>
</evidence>
<accession>A0A9D2L862</accession>
<dbReference type="AlphaFoldDB" id="A0A9D2L862"/>
<sequence length="156" mass="18282">MKIMVKQDLRGLRFGRLTVVEEAARRNKKHRYWLCLCDCGRETIVESSHLRSGHTKSCGCYRMELPREQRRKPMKTPPDAGRQEELRQLRRIATGKTYVNNTSGQRGVYRKGKDKWRASIGFQGKVYHLGTFARYEEAVEARQEAEKRLYEAFLGE</sequence>
<protein>
    <recommendedName>
        <fullName evidence="3">AP2/ERF domain-containing protein</fullName>
    </recommendedName>
</protein>
<organism evidence="1 2">
    <name type="scientific">Candidatus Enterocloster faecavium</name>
    <dbReference type="NCBI Taxonomy" id="2838560"/>
    <lineage>
        <taxon>Bacteria</taxon>
        <taxon>Bacillati</taxon>
        <taxon>Bacillota</taxon>
        <taxon>Clostridia</taxon>
        <taxon>Lachnospirales</taxon>
        <taxon>Lachnospiraceae</taxon>
        <taxon>Enterocloster</taxon>
    </lineage>
</organism>
<name>A0A9D2L862_9FIRM</name>
<comment type="caution">
    <text evidence="1">The sequence shown here is derived from an EMBL/GenBank/DDBJ whole genome shotgun (WGS) entry which is preliminary data.</text>
</comment>
<reference evidence="1" key="1">
    <citation type="journal article" date="2021" name="PeerJ">
        <title>Extensive microbial diversity within the chicken gut microbiome revealed by metagenomics and culture.</title>
        <authorList>
            <person name="Gilroy R."/>
            <person name="Ravi A."/>
            <person name="Getino M."/>
            <person name="Pursley I."/>
            <person name="Horton D.L."/>
            <person name="Alikhan N.F."/>
            <person name="Baker D."/>
            <person name="Gharbi K."/>
            <person name="Hall N."/>
            <person name="Watson M."/>
            <person name="Adriaenssens E.M."/>
            <person name="Foster-Nyarko E."/>
            <person name="Jarju S."/>
            <person name="Secka A."/>
            <person name="Antonio M."/>
            <person name="Oren A."/>
            <person name="Chaudhuri R.R."/>
            <person name="La Ragione R."/>
            <person name="Hildebrand F."/>
            <person name="Pallen M.J."/>
        </authorList>
    </citation>
    <scope>NUCLEOTIDE SEQUENCE</scope>
    <source>
        <strain evidence="1">CHK188-4685</strain>
    </source>
</reference>
<dbReference type="SUPFAM" id="SSF54171">
    <property type="entry name" value="DNA-binding domain"/>
    <property type="match status" value="1"/>
</dbReference>
<dbReference type="EMBL" id="DWYS01000096">
    <property type="protein sequence ID" value="HJB07802.1"/>
    <property type="molecule type" value="Genomic_DNA"/>
</dbReference>
<reference evidence="1" key="2">
    <citation type="submission" date="2021-04" db="EMBL/GenBank/DDBJ databases">
        <authorList>
            <person name="Gilroy R."/>
        </authorList>
    </citation>
    <scope>NUCLEOTIDE SEQUENCE</scope>
    <source>
        <strain evidence="1">CHK188-4685</strain>
    </source>
</reference>
<dbReference type="Proteomes" id="UP000886804">
    <property type="component" value="Unassembled WGS sequence"/>
</dbReference>